<keyword evidence="4" id="KW-0804">Transcription</keyword>
<dbReference type="SMART" id="SM00066">
    <property type="entry name" value="GAL4"/>
    <property type="match status" value="1"/>
</dbReference>
<sequence>MNPQQSPGATTVRRAKACTTCRRKKTKCDGKRPVCSPCNAFNLPCGFQDVLRHSSRSSRAYVEELERRVQDMERQLQEQSHGSPEHRPSYAPTRRSNKRPRTTRANSPDQPGGLDNQSPFSASAAYEPEEDGVQSNSATEPNQASYVINADGKRMRFFGASSGFSIASPQGLTWLESQTRSGGWNHAGQRNASRWQLSNWYPRILRPDIQQRVFQPLPSKAATVELVSEYFASFNKAIPLFNQTLFNKLVDKQFGWNPDESPSWWAALNLVLASAYRERAQKSRDGSGEWQKSMGHIRNALNVVVELLMCAADLLSVQAMLGLALLFQNTPNPQPLFMFAAAAMRLAQSVGLHRKQESGLSPLQIEERRRIFWIAFSLDADISHRTGRPAVQDANDFDTPLPPKSPSDGLGVLRVQGVQLSYFHFLARFAVIQRQIYGQLYSATSSSKSVAEFAEALKGCEQMLREWRESFASNYSADLAFSLKPDYHLQHVLRLDAAYHCCYAKLYQLCILTRRSMARAPQDMEDPADLETQINDTIAKSLESARSAVMLIKHINSYGPAFVWGVVYFPAAASVTLSTHVLADPAHQLAASDLDMARQTIQFLNEVTSEEPGTYADYILGLCSELESAATKVLNPENSHSQQSTGYLNNFAPYIDTNRVSFADAAIPSNIGGFGTIGSTDIPKPGVLPQGYDIPSVDPTFDLAMNLQWPMAPFWNWGDAMPGVTVEDMGSEQ</sequence>
<dbReference type="SMART" id="SM00906">
    <property type="entry name" value="Fungal_trans"/>
    <property type="match status" value="1"/>
</dbReference>
<dbReference type="PROSITE" id="PS50048">
    <property type="entry name" value="ZN2_CY6_FUNGAL_2"/>
    <property type="match status" value="1"/>
</dbReference>
<dbReference type="AlphaFoldDB" id="A0A5N6U139"/>
<dbReference type="Pfam" id="PF04082">
    <property type="entry name" value="Fungal_trans"/>
    <property type="match status" value="1"/>
</dbReference>
<keyword evidence="5" id="KW-0539">Nucleus</keyword>
<evidence type="ECO:0000256" key="1">
    <source>
        <dbReference type="ARBA" id="ARBA00022723"/>
    </source>
</evidence>
<dbReference type="SUPFAM" id="SSF57701">
    <property type="entry name" value="Zn2/Cys6 DNA-binding domain"/>
    <property type="match status" value="1"/>
</dbReference>
<dbReference type="Pfam" id="PF00172">
    <property type="entry name" value="Zn_clus"/>
    <property type="match status" value="1"/>
</dbReference>
<evidence type="ECO:0000259" key="7">
    <source>
        <dbReference type="PROSITE" id="PS50048"/>
    </source>
</evidence>
<keyword evidence="2" id="KW-0805">Transcription regulation</keyword>
<evidence type="ECO:0000256" key="2">
    <source>
        <dbReference type="ARBA" id="ARBA00023015"/>
    </source>
</evidence>
<dbReference type="InterPro" id="IPR001138">
    <property type="entry name" value="Zn2Cys6_DnaBD"/>
</dbReference>
<evidence type="ECO:0000256" key="6">
    <source>
        <dbReference type="SAM" id="MobiDB-lite"/>
    </source>
</evidence>
<feature type="compositionally biased region" description="Polar residues" evidence="6">
    <location>
        <begin position="133"/>
        <end position="143"/>
    </location>
</feature>
<dbReference type="Proteomes" id="UP000325780">
    <property type="component" value="Unassembled WGS sequence"/>
</dbReference>
<dbReference type="InterPro" id="IPR036864">
    <property type="entry name" value="Zn2-C6_fun-type_DNA-bd_sf"/>
</dbReference>
<feature type="region of interest" description="Disordered" evidence="6">
    <location>
        <begin position="69"/>
        <end position="143"/>
    </location>
</feature>
<dbReference type="CDD" id="cd14653">
    <property type="entry name" value="ZIP_Gal4p-like"/>
    <property type="match status" value="1"/>
</dbReference>
<keyword evidence="3" id="KW-0238">DNA-binding</keyword>
<keyword evidence="1" id="KW-0479">Metal-binding</keyword>
<dbReference type="GO" id="GO:0000981">
    <property type="term" value="F:DNA-binding transcription factor activity, RNA polymerase II-specific"/>
    <property type="evidence" value="ECO:0007669"/>
    <property type="project" value="InterPro"/>
</dbReference>
<dbReference type="OrthoDB" id="2123952at2759"/>
<keyword evidence="9" id="KW-1185">Reference proteome</keyword>
<feature type="compositionally biased region" description="Polar residues" evidence="6">
    <location>
        <begin position="103"/>
        <end position="121"/>
    </location>
</feature>
<dbReference type="GO" id="GO:0003677">
    <property type="term" value="F:DNA binding"/>
    <property type="evidence" value="ECO:0007669"/>
    <property type="project" value="UniProtKB-KW"/>
</dbReference>
<evidence type="ECO:0000256" key="3">
    <source>
        <dbReference type="ARBA" id="ARBA00023125"/>
    </source>
</evidence>
<dbReference type="CDD" id="cd00067">
    <property type="entry name" value="GAL4"/>
    <property type="match status" value="1"/>
</dbReference>
<dbReference type="GO" id="GO:0009893">
    <property type="term" value="P:positive regulation of metabolic process"/>
    <property type="evidence" value="ECO:0007669"/>
    <property type="project" value="UniProtKB-ARBA"/>
</dbReference>
<proteinExistence type="predicted"/>
<reference evidence="8 9" key="1">
    <citation type="submission" date="2019-04" db="EMBL/GenBank/DDBJ databases">
        <title>Friends and foes A comparative genomics study of 23 Aspergillus species from section Flavi.</title>
        <authorList>
            <consortium name="DOE Joint Genome Institute"/>
            <person name="Kjaerbolling I."/>
            <person name="Vesth T."/>
            <person name="Frisvad J.C."/>
            <person name="Nybo J.L."/>
            <person name="Theobald S."/>
            <person name="Kildgaard S."/>
            <person name="Isbrandt T."/>
            <person name="Kuo A."/>
            <person name="Sato A."/>
            <person name="Lyhne E.K."/>
            <person name="Kogle M.E."/>
            <person name="Wiebenga A."/>
            <person name="Kun R.S."/>
            <person name="Lubbers R.J."/>
            <person name="Makela M.R."/>
            <person name="Barry K."/>
            <person name="Chovatia M."/>
            <person name="Clum A."/>
            <person name="Daum C."/>
            <person name="Haridas S."/>
            <person name="He G."/>
            <person name="LaButti K."/>
            <person name="Lipzen A."/>
            <person name="Mondo S."/>
            <person name="Riley R."/>
            <person name="Salamov A."/>
            <person name="Simmons B.A."/>
            <person name="Magnuson J.K."/>
            <person name="Henrissat B."/>
            <person name="Mortensen U.H."/>
            <person name="Larsen T.O."/>
            <person name="Devries R.P."/>
            <person name="Grigoriev I.V."/>
            <person name="Machida M."/>
            <person name="Baker S.E."/>
            <person name="Andersen M.R."/>
        </authorList>
    </citation>
    <scope>NUCLEOTIDE SEQUENCE [LARGE SCALE GENOMIC DNA]</scope>
    <source>
        <strain evidence="8 9">IBT 18842</strain>
    </source>
</reference>
<evidence type="ECO:0000313" key="8">
    <source>
        <dbReference type="EMBL" id="KAE8152330.1"/>
    </source>
</evidence>
<dbReference type="Gene3D" id="4.10.240.10">
    <property type="entry name" value="Zn(2)-C6 fungal-type DNA-binding domain"/>
    <property type="match status" value="1"/>
</dbReference>
<evidence type="ECO:0000313" key="9">
    <source>
        <dbReference type="Proteomes" id="UP000325780"/>
    </source>
</evidence>
<dbReference type="CDD" id="cd12148">
    <property type="entry name" value="fungal_TF_MHR"/>
    <property type="match status" value="1"/>
</dbReference>
<dbReference type="InterPro" id="IPR050987">
    <property type="entry name" value="AtrR-like"/>
</dbReference>
<dbReference type="PANTHER" id="PTHR46910">
    <property type="entry name" value="TRANSCRIPTION FACTOR PDR1"/>
    <property type="match status" value="1"/>
</dbReference>
<dbReference type="EMBL" id="ML742055">
    <property type="protein sequence ID" value="KAE8152330.1"/>
    <property type="molecule type" value="Genomic_DNA"/>
</dbReference>
<evidence type="ECO:0000256" key="5">
    <source>
        <dbReference type="ARBA" id="ARBA00023242"/>
    </source>
</evidence>
<name>A0A5N6U139_ASPAV</name>
<dbReference type="PANTHER" id="PTHR46910:SF25">
    <property type="entry name" value="ABC-TRANSPORTER-REGULATING TRANSCRIPTION FACTOR"/>
    <property type="match status" value="1"/>
</dbReference>
<dbReference type="GO" id="GO:0008270">
    <property type="term" value="F:zinc ion binding"/>
    <property type="evidence" value="ECO:0007669"/>
    <property type="project" value="InterPro"/>
</dbReference>
<gene>
    <name evidence="8" type="ORF">BDV25DRAFT_72107</name>
</gene>
<dbReference type="InterPro" id="IPR007219">
    <property type="entry name" value="XnlR_reg_dom"/>
</dbReference>
<protein>
    <submittedName>
        <fullName evidence="8">Fungal-specific transcription factor domain-containing protein</fullName>
    </submittedName>
</protein>
<dbReference type="GO" id="GO:0006351">
    <property type="term" value="P:DNA-templated transcription"/>
    <property type="evidence" value="ECO:0007669"/>
    <property type="project" value="InterPro"/>
</dbReference>
<organism evidence="8 9">
    <name type="scientific">Aspergillus avenaceus</name>
    <dbReference type="NCBI Taxonomy" id="36643"/>
    <lineage>
        <taxon>Eukaryota</taxon>
        <taxon>Fungi</taxon>
        <taxon>Dikarya</taxon>
        <taxon>Ascomycota</taxon>
        <taxon>Pezizomycotina</taxon>
        <taxon>Eurotiomycetes</taxon>
        <taxon>Eurotiomycetidae</taxon>
        <taxon>Eurotiales</taxon>
        <taxon>Aspergillaceae</taxon>
        <taxon>Aspergillus</taxon>
        <taxon>Aspergillus subgen. Circumdati</taxon>
    </lineage>
</organism>
<feature type="domain" description="Zn(2)-C6 fungal-type" evidence="7">
    <location>
        <begin position="17"/>
        <end position="47"/>
    </location>
</feature>
<evidence type="ECO:0000256" key="4">
    <source>
        <dbReference type="ARBA" id="ARBA00023163"/>
    </source>
</evidence>
<accession>A0A5N6U139</accession>
<dbReference type="PROSITE" id="PS00463">
    <property type="entry name" value="ZN2_CY6_FUNGAL_1"/>
    <property type="match status" value="1"/>
</dbReference>